<evidence type="ECO:0000313" key="3">
    <source>
        <dbReference type="Proteomes" id="UP001458880"/>
    </source>
</evidence>
<name>A0AAW1LX73_POPJA</name>
<dbReference type="Proteomes" id="UP001458880">
    <property type="component" value="Unassembled WGS sequence"/>
</dbReference>
<protein>
    <submittedName>
        <fullName evidence="2">dUTPase</fullName>
    </submittedName>
</protein>
<dbReference type="InterPro" id="IPR036157">
    <property type="entry name" value="dUTPase-like_sf"/>
</dbReference>
<dbReference type="Pfam" id="PF00692">
    <property type="entry name" value="dUTPase"/>
    <property type="match status" value="1"/>
</dbReference>
<dbReference type="SUPFAM" id="SSF51283">
    <property type="entry name" value="dUTPase-like"/>
    <property type="match status" value="1"/>
</dbReference>
<dbReference type="EMBL" id="JASPKY010000079">
    <property type="protein sequence ID" value="KAK9739040.1"/>
    <property type="molecule type" value="Genomic_DNA"/>
</dbReference>
<dbReference type="AlphaFoldDB" id="A0AAW1LX73"/>
<dbReference type="InterPro" id="IPR029054">
    <property type="entry name" value="dUTPase-like"/>
</dbReference>
<sequence>MDKRYTTKAARERIVILFQEGYSRREIAARVNKSMCLAVSSGKFVPPSDRIAQLICQKILYPEIIEIKQEDQLTTTERGEEGVGSSDK</sequence>
<evidence type="ECO:0000313" key="2">
    <source>
        <dbReference type="EMBL" id="KAK9739040.1"/>
    </source>
</evidence>
<gene>
    <name evidence="2" type="ORF">QE152_g9296</name>
</gene>
<organism evidence="2 3">
    <name type="scientific">Popillia japonica</name>
    <name type="common">Japanese beetle</name>
    <dbReference type="NCBI Taxonomy" id="7064"/>
    <lineage>
        <taxon>Eukaryota</taxon>
        <taxon>Metazoa</taxon>
        <taxon>Ecdysozoa</taxon>
        <taxon>Arthropoda</taxon>
        <taxon>Hexapoda</taxon>
        <taxon>Insecta</taxon>
        <taxon>Pterygota</taxon>
        <taxon>Neoptera</taxon>
        <taxon>Endopterygota</taxon>
        <taxon>Coleoptera</taxon>
        <taxon>Polyphaga</taxon>
        <taxon>Scarabaeiformia</taxon>
        <taxon>Scarabaeidae</taxon>
        <taxon>Rutelinae</taxon>
        <taxon>Popillia</taxon>
    </lineage>
</organism>
<dbReference type="Gene3D" id="2.70.40.10">
    <property type="match status" value="1"/>
</dbReference>
<feature type="domain" description="dUTPase-like" evidence="1">
    <location>
        <begin position="45"/>
        <end position="86"/>
    </location>
</feature>
<keyword evidence="3" id="KW-1185">Reference proteome</keyword>
<accession>A0AAW1LX73</accession>
<comment type="caution">
    <text evidence="2">The sequence shown here is derived from an EMBL/GenBank/DDBJ whole genome shotgun (WGS) entry which is preliminary data.</text>
</comment>
<reference evidence="2 3" key="1">
    <citation type="journal article" date="2024" name="BMC Genomics">
        <title>De novo assembly and annotation of Popillia japonica's genome with initial clues to its potential as an invasive pest.</title>
        <authorList>
            <person name="Cucini C."/>
            <person name="Boschi S."/>
            <person name="Funari R."/>
            <person name="Cardaioli E."/>
            <person name="Iannotti N."/>
            <person name="Marturano G."/>
            <person name="Paoli F."/>
            <person name="Bruttini M."/>
            <person name="Carapelli A."/>
            <person name="Frati F."/>
            <person name="Nardi F."/>
        </authorList>
    </citation>
    <scope>NUCLEOTIDE SEQUENCE [LARGE SCALE GENOMIC DNA]</scope>
    <source>
        <strain evidence="2">DMR45628</strain>
    </source>
</reference>
<proteinExistence type="predicted"/>
<evidence type="ECO:0000259" key="1">
    <source>
        <dbReference type="Pfam" id="PF00692"/>
    </source>
</evidence>